<feature type="domain" description="Histidine kinase" evidence="15">
    <location>
        <begin position="507"/>
        <end position="729"/>
    </location>
</feature>
<evidence type="ECO:0000256" key="6">
    <source>
        <dbReference type="ARBA" id="ARBA00022692"/>
    </source>
</evidence>
<keyword evidence="8 13" id="KW-0418">Kinase</keyword>
<dbReference type="SMART" id="SM00388">
    <property type="entry name" value="HisKA"/>
    <property type="match status" value="1"/>
</dbReference>
<dbReference type="InterPro" id="IPR000014">
    <property type="entry name" value="PAS"/>
</dbReference>
<dbReference type="GO" id="GO:0005886">
    <property type="term" value="C:plasma membrane"/>
    <property type="evidence" value="ECO:0007669"/>
    <property type="project" value="UniProtKB-SubCell"/>
</dbReference>
<dbReference type="SUPFAM" id="SSF158472">
    <property type="entry name" value="HAMP domain-like"/>
    <property type="match status" value="1"/>
</dbReference>
<dbReference type="GO" id="GO:0005524">
    <property type="term" value="F:ATP binding"/>
    <property type="evidence" value="ECO:0007669"/>
    <property type="project" value="UniProtKB-UniRule"/>
</dbReference>
<dbReference type="Pfam" id="PF08448">
    <property type="entry name" value="PAS_4"/>
    <property type="match status" value="1"/>
</dbReference>
<dbReference type="PRINTS" id="PR00344">
    <property type="entry name" value="BCTRLSENSOR"/>
</dbReference>
<evidence type="ECO:0000256" key="14">
    <source>
        <dbReference type="SAM" id="Phobius"/>
    </source>
</evidence>
<dbReference type="Pfam" id="PF00672">
    <property type="entry name" value="HAMP"/>
    <property type="match status" value="1"/>
</dbReference>
<evidence type="ECO:0000313" key="18">
    <source>
        <dbReference type="Proteomes" id="UP000185678"/>
    </source>
</evidence>
<dbReference type="GO" id="GO:0009399">
    <property type="term" value="P:nitrogen fixation"/>
    <property type="evidence" value="ECO:0007669"/>
    <property type="project" value="UniProtKB-UniRule"/>
</dbReference>
<comment type="subcellular location">
    <subcellularLocation>
        <location evidence="2 13">Cell membrane</location>
        <topology evidence="2 13">Multi-pass membrane protein</topology>
    </subcellularLocation>
</comment>
<evidence type="ECO:0000259" key="16">
    <source>
        <dbReference type="PROSITE" id="PS50885"/>
    </source>
</evidence>
<dbReference type="CDD" id="cd00130">
    <property type="entry name" value="PAS"/>
    <property type="match status" value="1"/>
</dbReference>
<name>A0A1N7IYF1_9PROT</name>
<evidence type="ECO:0000256" key="4">
    <source>
        <dbReference type="ARBA" id="ARBA00022553"/>
    </source>
</evidence>
<dbReference type="Pfam" id="PF19312">
    <property type="entry name" value="NtrY_N"/>
    <property type="match status" value="1"/>
</dbReference>
<sequence length="736" mass="80827">MRRLMLRMGVWFRNGTFGRKLAVFLSVAALISGIATYAVMTGWAPTDPESNALIILLNLDLVLLLCLGAMVAQRLVGLWLRHRSKSAGSRLQLRFVGLFSAIAVAPAILVAVFSALFFNIGVQSWFGERVSTALNESQAVAQAYLKEHQRVIAGEVLAVAGDVQRGWARLMLDQQVLERYLASQANIRGLTEAVIFDAGGKVVARAGYTYSLQFEEVPYWALERANNGEVAVLTGESDDRVRALVKLDVVPDYYLYVGRFVEQQVIQSMERTDRAVEEYRRLQTGRSSLELTFSLIFIVVALMVLMAAVGLGLSIATRLAQPISDLIDAAERIRNGELTVRVPEIAASDEIAVLSRTFNRMTSQLAAQQARLLTTNRALDERRRFAETVLAGVSAGIISTDPQGRITLSNRSASLLLRQELDYLLGEPLDDVVPELATLLAVEPRRADHQLQQEIVIQRDGQALTFLVRVTAENLDGELIGHVLTFDDITALQSAQRQAAWADVARRIAHEIKNPLTPIQLSAERLKRRYLKQITDDPEVFTQCTDTIVRHVVHIGQMVDEFSSFARMPTPTMKPENLVTLARQAVFLQKTAYPAVRFEVNLPSTPLVVSCDAQQVGQALTNLLKNAIEAIEGADPAVVAQRGGGCIALSMDTTAGDDGAYRVIIEDNGKGLPEDRSRLTEPYVTTRAKGTGLGLAIVKKIMEDHHGTLSLEDSPHGGARVVMAFPHRDADAQSSC</sequence>
<dbReference type="InterPro" id="IPR045671">
    <property type="entry name" value="NtrY-like_N"/>
</dbReference>
<dbReference type="CDD" id="cd00082">
    <property type="entry name" value="HisKA"/>
    <property type="match status" value="1"/>
</dbReference>
<keyword evidence="9 13" id="KW-0067">ATP-binding</keyword>
<reference evidence="17 18" key="1">
    <citation type="submission" date="2017-01" db="EMBL/GenBank/DDBJ databases">
        <authorList>
            <person name="Mah S.A."/>
            <person name="Swanson W.J."/>
            <person name="Moy G.W."/>
            <person name="Vacquier V.D."/>
        </authorList>
    </citation>
    <scope>NUCLEOTIDE SEQUENCE [LARGE SCALE GENOMIC DNA]</scope>
    <source>
        <strain evidence="17 18">DSM 11589</strain>
    </source>
</reference>
<dbReference type="InterPro" id="IPR003661">
    <property type="entry name" value="HisK_dim/P_dom"/>
</dbReference>
<dbReference type="InterPro" id="IPR035965">
    <property type="entry name" value="PAS-like_dom_sf"/>
</dbReference>
<keyword evidence="4" id="KW-0597">Phosphoprotein</keyword>
<dbReference type="InterPro" id="IPR036890">
    <property type="entry name" value="HATPase_C_sf"/>
</dbReference>
<feature type="transmembrane region" description="Helical" evidence="14">
    <location>
        <begin position="291"/>
        <end position="316"/>
    </location>
</feature>
<evidence type="ECO:0000256" key="11">
    <source>
        <dbReference type="ARBA" id="ARBA00023012"/>
    </source>
</evidence>
<evidence type="ECO:0000256" key="5">
    <source>
        <dbReference type="ARBA" id="ARBA00022679"/>
    </source>
</evidence>
<feature type="transmembrane region" description="Helical" evidence="14">
    <location>
        <begin position="93"/>
        <end position="118"/>
    </location>
</feature>
<dbReference type="InterPro" id="IPR004358">
    <property type="entry name" value="Sig_transdc_His_kin-like_C"/>
</dbReference>
<dbReference type="InterPro" id="IPR005467">
    <property type="entry name" value="His_kinase_dom"/>
</dbReference>
<dbReference type="AlphaFoldDB" id="A0A1N7IYF1"/>
<dbReference type="InterPro" id="IPR003594">
    <property type="entry name" value="HATPase_dom"/>
</dbReference>
<protein>
    <recommendedName>
        <fullName evidence="13">Nitrogen regulation protein</fullName>
        <ecNumber evidence="13">2.7.13.3</ecNumber>
    </recommendedName>
</protein>
<dbReference type="Gene3D" id="6.10.340.10">
    <property type="match status" value="1"/>
</dbReference>
<evidence type="ECO:0000313" key="17">
    <source>
        <dbReference type="EMBL" id="SIS42123.1"/>
    </source>
</evidence>
<dbReference type="SUPFAM" id="SSF47384">
    <property type="entry name" value="Homodimeric domain of signal transducing histidine kinase"/>
    <property type="match status" value="1"/>
</dbReference>
<evidence type="ECO:0000256" key="12">
    <source>
        <dbReference type="ARBA" id="ARBA00023136"/>
    </source>
</evidence>
<feature type="transmembrane region" description="Helical" evidence="14">
    <location>
        <begin position="52"/>
        <end position="72"/>
    </location>
</feature>
<evidence type="ECO:0000259" key="15">
    <source>
        <dbReference type="PROSITE" id="PS50109"/>
    </source>
</evidence>
<comment type="catalytic activity">
    <reaction evidence="1 13">
        <text>ATP + protein L-histidine = ADP + protein N-phospho-L-histidine.</text>
        <dbReference type="EC" id="2.7.13.3"/>
    </reaction>
</comment>
<keyword evidence="5 13" id="KW-0808">Transferase</keyword>
<keyword evidence="6 13" id="KW-0812">Transmembrane</keyword>
<dbReference type="Pfam" id="PF02518">
    <property type="entry name" value="HATPase_c"/>
    <property type="match status" value="1"/>
</dbReference>
<gene>
    <name evidence="17" type="ORF">SAMN05421779_101764</name>
</gene>
<keyword evidence="3 13" id="KW-1003">Cell membrane</keyword>
<feature type="domain" description="HAMP" evidence="16">
    <location>
        <begin position="317"/>
        <end position="370"/>
    </location>
</feature>
<dbReference type="SUPFAM" id="SSF55874">
    <property type="entry name" value="ATPase domain of HSP90 chaperone/DNA topoisomerase II/histidine kinase"/>
    <property type="match status" value="1"/>
</dbReference>
<evidence type="ECO:0000256" key="2">
    <source>
        <dbReference type="ARBA" id="ARBA00004651"/>
    </source>
</evidence>
<dbReference type="InterPro" id="IPR036097">
    <property type="entry name" value="HisK_dim/P_sf"/>
</dbReference>
<dbReference type="PROSITE" id="PS50885">
    <property type="entry name" value="HAMP"/>
    <property type="match status" value="1"/>
</dbReference>
<dbReference type="SMART" id="SM00091">
    <property type="entry name" value="PAS"/>
    <property type="match status" value="1"/>
</dbReference>
<dbReference type="PIRSF" id="PIRSF037532">
    <property type="entry name" value="STHK_NtrY"/>
    <property type="match status" value="1"/>
</dbReference>
<dbReference type="InterPro" id="IPR003660">
    <property type="entry name" value="HAMP_dom"/>
</dbReference>
<dbReference type="PROSITE" id="PS50109">
    <property type="entry name" value="HIS_KIN"/>
    <property type="match status" value="1"/>
</dbReference>
<keyword evidence="7 13" id="KW-0547">Nucleotide-binding</keyword>
<dbReference type="SMART" id="SM00304">
    <property type="entry name" value="HAMP"/>
    <property type="match status" value="1"/>
</dbReference>
<evidence type="ECO:0000256" key="7">
    <source>
        <dbReference type="ARBA" id="ARBA00022741"/>
    </source>
</evidence>
<dbReference type="Gene3D" id="3.30.450.20">
    <property type="entry name" value="PAS domain"/>
    <property type="match status" value="1"/>
</dbReference>
<evidence type="ECO:0000256" key="1">
    <source>
        <dbReference type="ARBA" id="ARBA00000085"/>
    </source>
</evidence>
<accession>A0A1N7IYF1</accession>
<dbReference type="Proteomes" id="UP000185678">
    <property type="component" value="Unassembled WGS sequence"/>
</dbReference>
<dbReference type="SUPFAM" id="SSF55785">
    <property type="entry name" value="PYP-like sensor domain (PAS domain)"/>
    <property type="match status" value="1"/>
</dbReference>
<dbReference type="EC" id="2.7.13.3" evidence="13"/>
<keyword evidence="11 13" id="KW-0902">Two-component regulatory system</keyword>
<dbReference type="EMBL" id="FTOA01000001">
    <property type="protein sequence ID" value="SIS42123.1"/>
    <property type="molecule type" value="Genomic_DNA"/>
</dbReference>
<evidence type="ECO:0000256" key="9">
    <source>
        <dbReference type="ARBA" id="ARBA00022840"/>
    </source>
</evidence>
<dbReference type="Pfam" id="PF00512">
    <property type="entry name" value="HisKA"/>
    <property type="match status" value="1"/>
</dbReference>
<keyword evidence="18" id="KW-1185">Reference proteome</keyword>
<dbReference type="InterPro" id="IPR017232">
    <property type="entry name" value="NtrY"/>
</dbReference>
<evidence type="ECO:0000256" key="8">
    <source>
        <dbReference type="ARBA" id="ARBA00022777"/>
    </source>
</evidence>
<dbReference type="GO" id="GO:0000155">
    <property type="term" value="F:phosphorelay sensor kinase activity"/>
    <property type="evidence" value="ECO:0007669"/>
    <property type="project" value="InterPro"/>
</dbReference>
<dbReference type="Gene3D" id="3.30.565.10">
    <property type="entry name" value="Histidine kinase-like ATPase, C-terminal domain"/>
    <property type="match status" value="1"/>
</dbReference>
<organism evidence="17 18">
    <name type="scientific">Insolitispirillum peregrinum</name>
    <dbReference type="NCBI Taxonomy" id="80876"/>
    <lineage>
        <taxon>Bacteria</taxon>
        <taxon>Pseudomonadati</taxon>
        <taxon>Pseudomonadota</taxon>
        <taxon>Alphaproteobacteria</taxon>
        <taxon>Rhodospirillales</taxon>
        <taxon>Novispirillaceae</taxon>
        <taxon>Insolitispirillum</taxon>
    </lineage>
</organism>
<dbReference type="STRING" id="80876.SAMN05421779_101764"/>
<dbReference type="RefSeq" id="WP_139332739.1">
    <property type="nucleotide sequence ID" value="NZ_FTOA01000001.1"/>
</dbReference>
<evidence type="ECO:0000256" key="10">
    <source>
        <dbReference type="ARBA" id="ARBA00022989"/>
    </source>
</evidence>
<evidence type="ECO:0000256" key="3">
    <source>
        <dbReference type="ARBA" id="ARBA00022475"/>
    </source>
</evidence>
<feature type="transmembrane region" description="Helical" evidence="14">
    <location>
        <begin position="21"/>
        <end position="40"/>
    </location>
</feature>
<dbReference type="InterPro" id="IPR013656">
    <property type="entry name" value="PAS_4"/>
</dbReference>
<keyword evidence="12 13" id="KW-0472">Membrane</keyword>
<dbReference type="Gene3D" id="1.10.287.130">
    <property type="match status" value="1"/>
</dbReference>
<keyword evidence="13" id="KW-0535">Nitrogen fixation</keyword>
<proteinExistence type="predicted"/>
<dbReference type="PANTHER" id="PTHR43065">
    <property type="entry name" value="SENSOR HISTIDINE KINASE"/>
    <property type="match status" value="1"/>
</dbReference>
<dbReference type="SMART" id="SM00387">
    <property type="entry name" value="HATPase_c"/>
    <property type="match status" value="1"/>
</dbReference>
<evidence type="ECO:0000256" key="13">
    <source>
        <dbReference type="PIRNR" id="PIRNR037532"/>
    </source>
</evidence>
<dbReference type="CDD" id="cd06225">
    <property type="entry name" value="HAMP"/>
    <property type="match status" value="1"/>
</dbReference>
<dbReference type="OrthoDB" id="9776727at2"/>
<dbReference type="PANTHER" id="PTHR43065:SF10">
    <property type="entry name" value="PEROXIDE STRESS-ACTIVATED HISTIDINE KINASE MAK3"/>
    <property type="match status" value="1"/>
</dbReference>
<keyword evidence="10 14" id="KW-1133">Transmembrane helix</keyword>